<dbReference type="Proteomes" id="UP000299102">
    <property type="component" value="Unassembled WGS sequence"/>
</dbReference>
<dbReference type="STRING" id="151549.A0A4C1XT69"/>
<protein>
    <submittedName>
        <fullName evidence="1">Uncharacterized protein</fullName>
    </submittedName>
</protein>
<dbReference type="EMBL" id="BGZK01000964">
    <property type="protein sequence ID" value="GBP66688.1"/>
    <property type="molecule type" value="Genomic_DNA"/>
</dbReference>
<evidence type="ECO:0000313" key="1">
    <source>
        <dbReference type="EMBL" id="GBP66688.1"/>
    </source>
</evidence>
<reference evidence="1 2" key="1">
    <citation type="journal article" date="2019" name="Commun. Biol.">
        <title>The bagworm genome reveals a unique fibroin gene that provides high tensile strength.</title>
        <authorList>
            <person name="Kono N."/>
            <person name="Nakamura H."/>
            <person name="Ohtoshi R."/>
            <person name="Tomita M."/>
            <person name="Numata K."/>
            <person name="Arakawa K."/>
        </authorList>
    </citation>
    <scope>NUCLEOTIDE SEQUENCE [LARGE SCALE GENOMIC DNA]</scope>
</reference>
<gene>
    <name evidence="1" type="ORF">EVAR_79043_1</name>
</gene>
<evidence type="ECO:0000313" key="2">
    <source>
        <dbReference type="Proteomes" id="UP000299102"/>
    </source>
</evidence>
<sequence length="206" mass="23854">MRVLAEKRCGRRCVVRASFYTLCTYTRRAACAVRTLHSRTHDNHLRYAPHAKRSNPFTLRLNTKSPHLPHISCFGPLFRHRKASSESGAEQPQLVLLFFMAQLLLRELAECHRLVQLVPMDMTSYYAQTTVEIRKAADELFRLSEWTSKPAPSKGNEERKRNKRNIPSPLYLLTHYSIYYLSRIQFLAKGCTNTGWLYTPVTPNPS</sequence>
<comment type="caution">
    <text evidence="1">The sequence shown here is derived from an EMBL/GenBank/DDBJ whole genome shotgun (WGS) entry which is preliminary data.</text>
</comment>
<proteinExistence type="predicted"/>
<keyword evidence="2" id="KW-1185">Reference proteome</keyword>
<dbReference type="AlphaFoldDB" id="A0A4C1XT69"/>
<organism evidence="1 2">
    <name type="scientific">Eumeta variegata</name>
    <name type="common">Bagworm moth</name>
    <name type="synonym">Eumeta japonica</name>
    <dbReference type="NCBI Taxonomy" id="151549"/>
    <lineage>
        <taxon>Eukaryota</taxon>
        <taxon>Metazoa</taxon>
        <taxon>Ecdysozoa</taxon>
        <taxon>Arthropoda</taxon>
        <taxon>Hexapoda</taxon>
        <taxon>Insecta</taxon>
        <taxon>Pterygota</taxon>
        <taxon>Neoptera</taxon>
        <taxon>Endopterygota</taxon>
        <taxon>Lepidoptera</taxon>
        <taxon>Glossata</taxon>
        <taxon>Ditrysia</taxon>
        <taxon>Tineoidea</taxon>
        <taxon>Psychidae</taxon>
        <taxon>Oiketicinae</taxon>
        <taxon>Eumeta</taxon>
    </lineage>
</organism>
<name>A0A4C1XT69_EUMVA</name>
<accession>A0A4C1XT69</accession>